<proteinExistence type="predicted"/>
<sequence>MTEVPQREKAGERMEFAMQFTVVEPGFTRGHAFELIELARMADDYGLHSIGVGDTGFRLNEAAARVTLLALGTKRTFVGMRPTNPWTRDPQITAAFLATIDSMTEGHAFMEIATGDSAAHSIGRKPSTRARLEEYVSCVRDVLATGHGRFEGRDIRSFAGPRGPVRISIGAEGPRMLRLAGGIGDAVSIGTGLTPEVVGWSLAQVEQGARVRGRDPAEVEPWFTVRSVLDVDRDAARGRVRASLASILHHSMRHGVEGRLVPTQHHDAVREYVRRYVLADHQHHGGANDQLMERLGLTGFAMRRWGMAGDPADWVERIRQLRACGVRRMWLANRGSLAQLRRALQLFGEDVLSSFGRGR</sequence>
<dbReference type="EMBL" id="CM001439">
    <property type="protein sequence ID" value="EHR50168.1"/>
    <property type="molecule type" value="Genomic_DNA"/>
</dbReference>
<dbReference type="PANTHER" id="PTHR43244:SF1">
    <property type="entry name" value="5,10-METHYLENETETRAHYDROMETHANOPTERIN REDUCTASE"/>
    <property type="match status" value="1"/>
</dbReference>
<dbReference type="RefSeq" id="WP_009153553.1">
    <property type="nucleotide sequence ID" value="NZ_CM001439.1"/>
</dbReference>
<keyword evidence="1" id="KW-0560">Oxidoreductase</keyword>
<organism evidence="3 4">
    <name type="scientific">Saccharomonospora marina XMU15</name>
    <dbReference type="NCBI Taxonomy" id="882083"/>
    <lineage>
        <taxon>Bacteria</taxon>
        <taxon>Bacillati</taxon>
        <taxon>Actinomycetota</taxon>
        <taxon>Actinomycetes</taxon>
        <taxon>Pseudonocardiales</taxon>
        <taxon>Pseudonocardiaceae</taxon>
        <taxon>Saccharomonospora</taxon>
    </lineage>
</organism>
<dbReference type="InterPro" id="IPR036661">
    <property type="entry name" value="Luciferase-like_sf"/>
</dbReference>
<dbReference type="InterPro" id="IPR050564">
    <property type="entry name" value="F420-G6PD/mer"/>
</dbReference>
<dbReference type="HOGENOM" id="CLU_027853_5_3_11"/>
<dbReference type="GO" id="GO:0016705">
    <property type="term" value="F:oxidoreductase activity, acting on paired donors, with incorporation or reduction of molecular oxygen"/>
    <property type="evidence" value="ECO:0007669"/>
    <property type="project" value="InterPro"/>
</dbReference>
<evidence type="ECO:0000313" key="4">
    <source>
        <dbReference type="Proteomes" id="UP000004926"/>
    </source>
</evidence>
<evidence type="ECO:0000256" key="1">
    <source>
        <dbReference type="ARBA" id="ARBA00023002"/>
    </source>
</evidence>
<evidence type="ECO:0000313" key="3">
    <source>
        <dbReference type="EMBL" id="EHR50168.1"/>
    </source>
</evidence>
<gene>
    <name evidence="3" type="ORF">SacmaDRAFT_1909</name>
</gene>
<dbReference type="eggNOG" id="COG2141">
    <property type="taxonomic scope" value="Bacteria"/>
</dbReference>
<dbReference type="SUPFAM" id="SSF51679">
    <property type="entry name" value="Bacterial luciferase-like"/>
    <property type="match status" value="1"/>
</dbReference>
<dbReference type="STRING" id="882083.SacmaDRAFT_1909"/>
<feature type="domain" description="Luciferase-like" evidence="2">
    <location>
        <begin position="32"/>
        <end position="327"/>
    </location>
</feature>
<dbReference type="Proteomes" id="UP000004926">
    <property type="component" value="Chromosome"/>
</dbReference>
<keyword evidence="4" id="KW-1185">Reference proteome</keyword>
<dbReference type="OrthoDB" id="7816697at2"/>
<accession>H5X7E9</accession>
<protein>
    <submittedName>
        <fullName evidence="3">Flavin-dependent oxidoreductase, F420-dependent methylene-tetrahydromethanopterin reductase</fullName>
    </submittedName>
</protein>
<name>H5X7E9_9PSEU</name>
<dbReference type="InterPro" id="IPR011251">
    <property type="entry name" value="Luciferase-like_dom"/>
</dbReference>
<evidence type="ECO:0000259" key="2">
    <source>
        <dbReference type="Pfam" id="PF00296"/>
    </source>
</evidence>
<dbReference type="Pfam" id="PF00296">
    <property type="entry name" value="Bac_luciferase"/>
    <property type="match status" value="1"/>
</dbReference>
<reference evidence="3 4" key="1">
    <citation type="journal article" date="2012" name="Stand. Genomic Sci.">
        <title>Genome sequence of the ocean sediment bacterium Saccharomonospora marina type strain (XMU15(T)).</title>
        <authorList>
            <person name="Klenk H.P."/>
            <person name="Lu M."/>
            <person name="Lucas S."/>
            <person name="Lapidus A."/>
            <person name="Copeland A."/>
            <person name="Pitluck S."/>
            <person name="Goodwin L.A."/>
            <person name="Han C."/>
            <person name="Tapia R."/>
            <person name="Brambilla E.M."/>
            <person name="Potter G."/>
            <person name="Land M."/>
            <person name="Ivanova N."/>
            <person name="Rohde M."/>
            <person name="Goker M."/>
            <person name="Detter J.C."/>
            <person name="Li W.J."/>
            <person name="Kyrpides N.C."/>
            <person name="Woyke T."/>
        </authorList>
    </citation>
    <scope>NUCLEOTIDE SEQUENCE [LARGE SCALE GENOMIC DNA]</scope>
    <source>
        <strain evidence="3 4">XMU15</strain>
    </source>
</reference>
<dbReference type="PANTHER" id="PTHR43244">
    <property type="match status" value="1"/>
</dbReference>
<dbReference type="Gene3D" id="3.20.20.30">
    <property type="entry name" value="Luciferase-like domain"/>
    <property type="match status" value="1"/>
</dbReference>
<dbReference type="AlphaFoldDB" id="H5X7E9"/>